<dbReference type="NCBIfam" id="NF038153">
    <property type="entry name" value="lant_leader_L1a"/>
    <property type="match status" value="1"/>
</dbReference>
<dbReference type="InterPro" id="IPR058238">
    <property type="entry name" value="Lant_leader_dom"/>
</dbReference>
<comment type="caution">
    <text evidence="2">The sequence shown here is derived from an EMBL/GenBank/DDBJ whole genome shotgun (WGS) entry which is preliminary data.</text>
</comment>
<evidence type="ECO:0000313" key="2">
    <source>
        <dbReference type="EMBL" id="MCW3485554.1"/>
    </source>
</evidence>
<gene>
    <name evidence="2" type="ORF">OL497_16710</name>
</gene>
<evidence type="ECO:0000256" key="1">
    <source>
        <dbReference type="SAM" id="MobiDB-lite"/>
    </source>
</evidence>
<organism evidence="2 3">
    <name type="scientific">Chitinophaga nivalis</name>
    <dbReference type="NCBI Taxonomy" id="2991709"/>
    <lineage>
        <taxon>Bacteria</taxon>
        <taxon>Pseudomonadati</taxon>
        <taxon>Bacteroidota</taxon>
        <taxon>Chitinophagia</taxon>
        <taxon>Chitinophagales</taxon>
        <taxon>Chitinophagaceae</taxon>
        <taxon>Chitinophaga</taxon>
    </lineage>
</organism>
<keyword evidence="3" id="KW-1185">Reference proteome</keyword>
<dbReference type="RefSeq" id="WP_264732091.1">
    <property type="nucleotide sequence ID" value="NZ_JAPDNR010000001.1"/>
</dbReference>
<sequence>MKKKNNTHKKLSLKKGIITRLTPNDMTNVYGGNPSGGTYTVPTSPPKTFEETGSGRVASPVILREY</sequence>
<protein>
    <submittedName>
        <fullName evidence="2">Class I lanthipeptide</fullName>
    </submittedName>
</protein>
<feature type="region of interest" description="Disordered" evidence="1">
    <location>
        <begin position="25"/>
        <end position="66"/>
    </location>
</feature>
<dbReference type="EMBL" id="JAPDNS010000002">
    <property type="protein sequence ID" value="MCW3485554.1"/>
    <property type="molecule type" value="Genomic_DNA"/>
</dbReference>
<accession>A0ABT3INJ0</accession>
<proteinExistence type="predicted"/>
<reference evidence="2 3" key="1">
    <citation type="submission" date="2022-10" db="EMBL/GenBank/DDBJ databases">
        <title>Chitinophaga nivalis PC15 sp. nov., isolated from Pyeongchang county, South Korea.</title>
        <authorList>
            <person name="Trinh H.N."/>
        </authorList>
    </citation>
    <scope>NUCLEOTIDE SEQUENCE [LARGE SCALE GENOMIC DNA]</scope>
    <source>
        <strain evidence="2 3">PC14</strain>
    </source>
</reference>
<evidence type="ECO:0000313" key="3">
    <source>
        <dbReference type="Proteomes" id="UP001207742"/>
    </source>
</evidence>
<name>A0ABT3INJ0_9BACT</name>
<dbReference type="Proteomes" id="UP001207742">
    <property type="component" value="Unassembled WGS sequence"/>
</dbReference>